<name>A0ABT5YS69_9ACTN</name>
<evidence type="ECO:0000256" key="1">
    <source>
        <dbReference type="ARBA" id="ARBA00001974"/>
    </source>
</evidence>
<dbReference type="InterPro" id="IPR002938">
    <property type="entry name" value="FAD-bd"/>
</dbReference>
<dbReference type="Gene3D" id="3.50.50.60">
    <property type="entry name" value="FAD/NAD(P)-binding domain"/>
    <property type="match status" value="1"/>
</dbReference>
<protein>
    <submittedName>
        <fullName evidence="5">FAD-dependent monooxygenase</fullName>
    </submittedName>
</protein>
<reference evidence="5 6" key="1">
    <citation type="submission" date="2023-03" db="EMBL/GenBank/DDBJ databases">
        <title>Draft genome sequence of type strain Streptomyces ferralitis JCM 14344.</title>
        <authorList>
            <person name="Klaysubun C."/>
            <person name="Duangmal K."/>
        </authorList>
    </citation>
    <scope>NUCLEOTIDE SEQUENCE [LARGE SCALE GENOMIC DNA]</scope>
    <source>
        <strain evidence="5 6">JCM 14344</strain>
    </source>
</reference>
<dbReference type="InterPro" id="IPR036188">
    <property type="entry name" value="FAD/NAD-bd_sf"/>
</dbReference>
<proteinExistence type="predicted"/>
<dbReference type="Proteomes" id="UP001220022">
    <property type="component" value="Unassembled WGS sequence"/>
</dbReference>
<keyword evidence="5" id="KW-0560">Oxidoreductase</keyword>
<dbReference type="PRINTS" id="PR00420">
    <property type="entry name" value="RNGMNOXGNASE"/>
</dbReference>
<keyword evidence="5" id="KW-0503">Monooxygenase</keyword>
<evidence type="ECO:0000259" key="4">
    <source>
        <dbReference type="Pfam" id="PF01494"/>
    </source>
</evidence>
<dbReference type="Pfam" id="PF01494">
    <property type="entry name" value="FAD_binding_3"/>
    <property type="match status" value="1"/>
</dbReference>
<comment type="cofactor">
    <cofactor evidence="1">
        <name>FAD</name>
        <dbReference type="ChEBI" id="CHEBI:57692"/>
    </cofactor>
</comment>
<dbReference type="PANTHER" id="PTHR43004:SF19">
    <property type="entry name" value="BINDING MONOOXYGENASE, PUTATIVE (JCVI)-RELATED"/>
    <property type="match status" value="1"/>
</dbReference>
<accession>A0ABT5YS69</accession>
<dbReference type="RefSeq" id="WP_275806475.1">
    <property type="nucleotide sequence ID" value="NZ_BAAANM010000005.1"/>
</dbReference>
<dbReference type="GO" id="GO:0004497">
    <property type="term" value="F:monooxygenase activity"/>
    <property type="evidence" value="ECO:0007669"/>
    <property type="project" value="UniProtKB-KW"/>
</dbReference>
<keyword evidence="2" id="KW-0285">Flavoprotein</keyword>
<dbReference type="InterPro" id="IPR050641">
    <property type="entry name" value="RIFMO-like"/>
</dbReference>
<evidence type="ECO:0000313" key="5">
    <source>
        <dbReference type="EMBL" id="MDF2254298.1"/>
    </source>
</evidence>
<evidence type="ECO:0000256" key="3">
    <source>
        <dbReference type="ARBA" id="ARBA00022827"/>
    </source>
</evidence>
<dbReference type="EMBL" id="JARHTQ010000001">
    <property type="protein sequence ID" value="MDF2254298.1"/>
    <property type="molecule type" value="Genomic_DNA"/>
</dbReference>
<keyword evidence="6" id="KW-1185">Reference proteome</keyword>
<dbReference type="Gene3D" id="3.30.70.2450">
    <property type="match status" value="1"/>
</dbReference>
<sequence length="527" mass="57726">MARDTQLPRVLVVGAGPVGMVLASELLAHGVRADVISKLRRQSPHSRATILWPRILELLDRVGVGRKLVDNGHYFDQMNYYSNKKMIGLIRFDRLRGVGYPFAITIPQWRTEAILEEHLTALGGMIDYDTTFVDGAQHPDGVECRLQLPDGGSETRTYDYVVGADGYNSVIREAFGFRFAGRTLRTRLAITDAEIVGETTSSEAAYYLTRTGNMVLAPLGDGIFRVGASVPVGYTGDTPDRAFFETLLAERVPGARRLGEMKFSGVFTAHVRSASTYGSGRVFLTGDAAHAMSPSGAQGLNTGIQDAVNLGWKLAGVVRGAYRPELLDSYDVERRPAVDQVSALSTRLAKIGLYPTRHQTLARDAVYRLGTGTQVLEKVLAPRLAQLDTHYGPRPRRRALVPGERLPLGWRESSTAPVLAVDRYSVLLWPGLQYRYERWAALAEQLREQVTAATVTDLGGRPPGPLLSKLPREAHALVVRPDGHLDALVPLDDRTPMTVVRAVERTLARHVLPELAPAPQLAGLSAQ</sequence>
<evidence type="ECO:0000256" key="2">
    <source>
        <dbReference type="ARBA" id="ARBA00022630"/>
    </source>
</evidence>
<gene>
    <name evidence="5" type="ORF">P2L57_00725</name>
</gene>
<evidence type="ECO:0000313" key="6">
    <source>
        <dbReference type="Proteomes" id="UP001220022"/>
    </source>
</evidence>
<comment type="caution">
    <text evidence="5">The sequence shown here is derived from an EMBL/GenBank/DDBJ whole genome shotgun (WGS) entry which is preliminary data.</text>
</comment>
<feature type="domain" description="FAD-binding" evidence="4">
    <location>
        <begin position="10"/>
        <end position="342"/>
    </location>
</feature>
<keyword evidence="3" id="KW-0274">FAD</keyword>
<organism evidence="5 6">
    <name type="scientific">Streptantibioticus ferralitis</name>
    <dbReference type="NCBI Taxonomy" id="236510"/>
    <lineage>
        <taxon>Bacteria</taxon>
        <taxon>Bacillati</taxon>
        <taxon>Actinomycetota</taxon>
        <taxon>Actinomycetes</taxon>
        <taxon>Kitasatosporales</taxon>
        <taxon>Streptomycetaceae</taxon>
        <taxon>Streptantibioticus</taxon>
    </lineage>
</organism>
<dbReference type="PANTHER" id="PTHR43004">
    <property type="entry name" value="TRK SYSTEM POTASSIUM UPTAKE PROTEIN"/>
    <property type="match status" value="1"/>
</dbReference>
<dbReference type="SUPFAM" id="SSF51905">
    <property type="entry name" value="FAD/NAD(P)-binding domain"/>
    <property type="match status" value="1"/>
</dbReference>